<feature type="transmembrane region" description="Helical" evidence="7">
    <location>
        <begin position="210"/>
        <end position="229"/>
    </location>
</feature>
<evidence type="ECO:0000256" key="5">
    <source>
        <dbReference type="ARBA" id="ARBA00022989"/>
    </source>
</evidence>
<evidence type="ECO:0000256" key="6">
    <source>
        <dbReference type="ARBA" id="ARBA00023136"/>
    </source>
</evidence>
<feature type="transmembrane region" description="Helical" evidence="7">
    <location>
        <begin position="442"/>
        <end position="460"/>
    </location>
</feature>
<feature type="domain" description="Major facilitator superfamily (MFS) profile" evidence="8">
    <location>
        <begin position="21"/>
        <end position="464"/>
    </location>
</feature>
<keyword evidence="10" id="KW-1185">Reference proteome</keyword>
<gene>
    <name evidence="9" type="ORF">OU415_18150</name>
</gene>
<dbReference type="RefSeq" id="WP_270950048.1">
    <property type="nucleotide sequence ID" value="NZ_JAQGLA010000027.1"/>
</dbReference>
<proteinExistence type="predicted"/>
<evidence type="ECO:0000313" key="10">
    <source>
        <dbReference type="Proteomes" id="UP001210380"/>
    </source>
</evidence>
<feature type="transmembrane region" description="Helical" evidence="7">
    <location>
        <begin position="235"/>
        <end position="258"/>
    </location>
</feature>
<evidence type="ECO:0000313" key="9">
    <source>
        <dbReference type="EMBL" id="MDA3627374.1"/>
    </source>
</evidence>
<dbReference type="Gene3D" id="1.20.1720.10">
    <property type="entry name" value="Multidrug resistance protein D"/>
    <property type="match status" value="1"/>
</dbReference>
<name>A0ABT4V080_9PSEU</name>
<feature type="transmembrane region" description="Helical" evidence="7">
    <location>
        <begin position="176"/>
        <end position="198"/>
    </location>
</feature>
<dbReference type="Gene3D" id="1.20.1250.20">
    <property type="entry name" value="MFS general substrate transporter like domains"/>
    <property type="match status" value="1"/>
</dbReference>
<keyword evidence="2" id="KW-0813">Transport</keyword>
<dbReference type="SUPFAM" id="SSF103473">
    <property type="entry name" value="MFS general substrate transporter"/>
    <property type="match status" value="1"/>
</dbReference>
<dbReference type="PANTHER" id="PTHR42718">
    <property type="entry name" value="MAJOR FACILITATOR SUPERFAMILY MULTIDRUG TRANSPORTER MFSC"/>
    <property type="match status" value="1"/>
</dbReference>
<feature type="transmembrane region" description="Helical" evidence="7">
    <location>
        <begin position="87"/>
        <end position="106"/>
    </location>
</feature>
<keyword evidence="5 7" id="KW-1133">Transmembrane helix</keyword>
<sequence>MSTTHHDLREPTSRKHRPRAVLALLALAQLVVAVDFDIVFVALPEIGRELAFSPQSLQWVVSAYTVALGGFLLAGGRAADRLGARRVFLVGAVLFGISSLFGGLAAGPEMLVAARAVQGLGAALLIPSTLKLINTNFAEGPARTNALAVWGIAGSSGAALGALGGGVLTGFLGWEWVLFVNVPFTILATIAGFTLLPADRKRVGPDFRDFDLPGAALATAGSTSVVFGLVNGPEIGWATFRAAGCLILGAGLLVAFFALERRSRNALVPLQMFRNRNLAVAVAVVFAFMSAIATQYYVFTTYLQEVLGYGALTTGLGFLPMSVLSMIGSGVLFPRLLKRWGLRVALFTGMAGFGVAMGIFAACLTPDGSYWAVFPGVIAWALFAGIGFPPIFLAASTGTNAEQQGVAAALTSTSQYIGGAVGLAVLVGIANTIGGAHGLQTAGWIGAAAMVATAFLTLAIPRGPR</sequence>
<protein>
    <submittedName>
        <fullName evidence="9">MFS transporter</fullName>
    </submittedName>
</protein>
<evidence type="ECO:0000256" key="2">
    <source>
        <dbReference type="ARBA" id="ARBA00022448"/>
    </source>
</evidence>
<feature type="transmembrane region" description="Helical" evidence="7">
    <location>
        <begin position="112"/>
        <end position="133"/>
    </location>
</feature>
<organism evidence="9 10">
    <name type="scientific">Saccharopolyspora oryzae</name>
    <dbReference type="NCBI Taxonomy" id="2997343"/>
    <lineage>
        <taxon>Bacteria</taxon>
        <taxon>Bacillati</taxon>
        <taxon>Actinomycetota</taxon>
        <taxon>Actinomycetes</taxon>
        <taxon>Pseudonocardiales</taxon>
        <taxon>Pseudonocardiaceae</taxon>
        <taxon>Saccharopolyspora</taxon>
    </lineage>
</organism>
<keyword evidence="3" id="KW-1003">Cell membrane</keyword>
<dbReference type="CDD" id="cd17321">
    <property type="entry name" value="MFS_MMR_MDR_like"/>
    <property type="match status" value="1"/>
</dbReference>
<evidence type="ECO:0000256" key="7">
    <source>
        <dbReference type="SAM" id="Phobius"/>
    </source>
</evidence>
<dbReference type="PANTHER" id="PTHR42718:SF46">
    <property type="entry name" value="BLR6921 PROTEIN"/>
    <property type="match status" value="1"/>
</dbReference>
<evidence type="ECO:0000259" key="8">
    <source>
        <dbReference type="PROSITE" id="PS50850"/>
    </source>
</evidence>
<dbReference type="PROSITE" id="PS50850">
    <property type="entry name" value="MFS"/>
    <property type="match status" value="1"/>
</dbReference>
<dbReference type="InterPro" id="IPR036259">
    <property type="entry name" value="MFS_trans_sf"/>
</dbReference>
<keyword evidence="4 7" id="KW-0812">Transmembrane</keyword>
<feature type="transmembrane region" description="Helical" evidence="7">
    <location>
        <begin position="145"/>
        <end position="164"/>
    </location>
</feature>
<keyword evidence="6 7" id="KW-0472">Membrane</keyword>
<feature type="transmembrane region" description="Helical" evidence="7">
    <location>
        <begin position="278"/>
        <end position="298"/>
    </location>
</feature>
<reference evidence="9 10" key="1">
    <citation type="submission" date="2022-11" db="EMBL/GenBank/DDBJ databases">
        <title>Draft genome sequence of Saccharopolyspora sp. WRP15-2 isolated from rhizosphere soils of wild rice in Thailand.</title>
        <authorList>
            <person name="Duangmal K."/>
            <person name="Kammanee S."/>
            <person name="Muangham S."/>
        </authorList>
    </citation>
    <scope>NUCLEOTIDE SEQUENCE [LARGE SCALE GENOMIC DNA]</scope>
    <source>
        <strain evidence="9 10">WRP15-2</strain>
    </source>
</reference>
<accession>A0ABT4V080</accession>
<dbReference type="Pfam" id="PF07690">
    <property type="entry name" value="MFS_1"/>
    <property type="match status" value="1"/>
</dbReference>
<comment type="caution">
    <text evidence="9">The sequence shown here is derived from an EMBL/GenBank/DDBJ whole genome shotgun (WGS) entry which is preliminary data.</text>
</comment>
<evidence type="ECO:0000256" key="1">
    <source>
        <dbReference type="ARBA" id="ARBA00004651"/>
    </source>
</evidence>
<feature type="transmembrane region" description="Helical" evidence="7">
    <location>
        <begin position="344"/>
        <end position="364"/>
    </location>
</feature>
<dbReference type="InterPro" id="IPR020846">
    <property type="entry name" value="MFS_dom"/>
</dbReference>
<feature type="transmembrane region" description="Helical" evidence="7">
    <location>
        <begin position="416"/>
        <end position="436"/>
    </location>
</feature>
<dbReference type="InterPro" id="IPR011701">
    <property type="entry name" value="MFS"/>
</dbReference>
<feature type="transmembrane region" description="Helical" evidence="7">
    <location>
        <begin position="57"/>
        <end position="75"/>
    </location>
</feature>
<comment type="subcellular location">
    <subcellularLocation>
        <location evidence="1">Cell membrane</location>
        <topology evidence="1">Multi-pass membrane protein</topology>
    </subcellularLocation>
</comment>
<feature type="transmembrane region" description="Helical" evidence="7">
    <location>
        <begin position="370"/>
        <end position="395"/>
    </location>
</feature>
<evidence type="ECO:0000256" key="4">
    <source>
        <dbReference type="ARBA" id="ARBA00022692"/>
    </source>
</evidence>
<dbReference type="Proteomes" id="UP001210380">
    <property type="component" value="Unassembled WGS sequence"/>
</dbReference>
<evidence type="ECO:0000256" key="3">
    <source>
        <dbReference type="ARBA" id="ARBA00022475"/>
    </source>
</evidence>
<feature type="transmembrane region" description="Helical" evidence="7">
    <location>
        <begin position="318"/>
        <end position="337"/>
    </location>
</feature>
<dbReference type="EMBL" id="JAQGLA010000027">
    <property type="protein sequence ID" value="MDA3627374.1"/>
    <property type="molecule type" value="Genomic_DNA"/>
</dbReference>